<dbReference type="OrthoDB" id="8524220at2"/>
<dbReference type="Gene3D" id="3.90.226.10">
    <property type="entry name" value="2-enoyl-CoA Hydratase, Chain A, domain 1"/>
    <property type="match status" value="1"/>
</dbReference>
<dbReference type="InterPro" id="IPR014748">
    <property type="entry name" value="Enoyl-CoA_hydra_C"/>
</dbReference>
<dbReference type="AlphaFoldDB" id="A0A1N7S1G0"/>
<evidence type="ECO:0000256" key="2">
    <source>
        <dbReference type="ARBA" id="ARBA00023239"/>
    </source>
</evidence>
<dbReference type="Gene3D" id="1.10.12.10">
    <property type="entry name" value="Lyase 2-enoyl-coa Hydratase, Chain A, domain 2"/>
    <property type="match status" value="1"/>
</dbReference>
<dbReference type="InterPro" id="IPR001753">
    <property type="entry name" value="Enoyl-CoA_hydra/iso"/>
</dbReference>
<name>A0A1N7S1G0_9BURK</name>
<evidence type="ECO:0000313" key="4">
    <source>
        <dbReference type="Proteomes" id="UP000195569"/>
    </source>
</evidence>
<comment type="similarity">
    <text evidence="1">Belongs to the enoyl-CoA hydratase/isomerase family.</text>
</comment>
<dbReference type="PANTHER" id="PTHR11941:SF54">
    <property type="entry name" value="ENOYL-COA HYDRATASE, MITOCHONDRIAL"/>
    <property type="match status" value="1"/>
</dbReference>
<accession>A0A1N7S1G0</accession>
<dbReference type="Proteomes" id="UP000195569">
    <property type="component" value="Unassembled WGS sequence"/>
</dbReference>
<evidence type="ECO:0000313" key="3">
    <source>
        <dbReference type="EMBL" id="SIT41161.1"/>
    </source>
</evidence>
<dbReference type="SUPFAM" id="SSF52096">
    <property type="entry name" value="ClpP/crotonase"/>
    <property type="match status" value="1"/>
</dbReference>
<organism evidence="3 4">
    <name type="scientific">Paraburkholderia piptadeniae</name>
    <dbReference type="NCBI Taxonomy" id="1701573"/>
    <lineage>
        <taxon>Bacteria</taxon>
        <taxon>Pseudomonadati</taxon>
        <taxon>Pseudomonadota</taxon>
        <taxon>Betaproteobacteria</taxon>
        <taxon>Burkholderiales</taxon>
        <taxon>Burkholderiaceae</taxon>
        <taxon>Paraburkholderia</taxon>
    </lineage>
</organism>
<sequence length="271" mass="29332">MTPVPTLTDAIITRSDRVVTLTLNRDDVRNELTGTKLVEDIEGTVAWINANEDVAALIITGAGKAFSSGGNIKHMFHREGSFGGDVYEVQNRYRAGIQRIPLAMQKLEVPSIAAINGAAVGAGFDLACMCDIRLAVPDAILGETFINVGIVPGDGGAWFLQRLVGYERAAELTFSGRTFNGEEAKAMGIVLDVAAPDDLLEAAQRLAQVFASKPPQALRLTKRLMKNAQRMELADFLDHCAVFQGMCHNTDDHIEALAATLEKRLPIFKGH</sequence>
<keyword evidence="4" id="KW-1185">Reference proteome</keyword>
<dbReference type="GO" id="GO:0006635">
    <property type="term" value="P:fatty acid beta-oxidation"/>
    <property type="evidence" value="ECO:0007669"/>
    <property type="project" value="TreeGrafter"/>
</dbReference>
<protein>
    <submittedName>
        <fullName evidence="3">Enoyl-CoA hydratase/isomerase</fullName>
    </submittedName>
</protein>
<dbReference type="EMBL" id="CYGY02000027">
    <property type="protein sequence ID" value="SIT41161.1"/>
    <property type="molecule type" value="Genomic_DNA"/>
</dbReference>
<dbReference type="Pfam" id="PF00378">
    <property type="entry name" value="ECH_1"/>
    <property type="match status" value="1"/>
</dbReference>
<dbReference type="InterPro" id="IPR029045">
    <property type="entry name" value="ClpP/crotonase-like_dom_sf"/>
</dbReference>
<evidence type="ECO:0000256" key="1">
    <source>
        <dbReference type="ARBA" id="ARBA00005254"/>
    </source>
</evidence>
<dbReference type="GO" id="GO:0016829">
    <property type="term" value="F:lyase activity"/>
    <property type="evidence" value="ECO:0007669"/>
    <property type="project" value="UniProtKB-KW"/>
</dbReference>
<reference evidence="3" key="1">
    <citation type="submission" date="2016-12" db="EMBL/GenBank/DDBJ databases">
        <authorList>
            <person name="Moulin L."/>
        </authorList>
    </citation>
    <scope>NUCLEOTIDE SEQUENCE [LARGE SCALE GENOMIC DNA]</scope>
    <source>
        <strain evidence="3">STM 7183</strain>
    </source>
</reference>
<gene>
    <name evidence="3" type="ORF">BN2476_270001</name>
</gene>
<dbReference type="PANTHER" id="PTHR11941">
    <property type="entry name" value="ENOYL-COA HYDRATASE-RELATED"/>
    <property type="match status" value="1"/>
</dbReference>
<dbReference type="CDD" id="cd06558">
    <property type="entry name" value="crotonase-like"/>
    <property type="match status" value="1"/>
</dbReference>
<keyword evidence="2" id="KW-0456">Lyase</keyword>
<proteinExistence type="inferred from homology"/>
<comment type="caution">
    <text evidence="3">The sequence shown here is derived from an EMBL/GenBank/DDBJ whole genome shotgun (WGS) entry which is preliminary data.</text>
</comment>
<dbReference type="GO" id="GO:0016853">
    <property type="term" value="F:isomerase activity"/>
    <property type="evidence" value="ECO:0007669"/>
    <property type="project" value="UniProtKB-KW"/>
</dbReference>